<keyword evidence="5" id="KW-0136">Cellulose degradation</keyword>
<dbReference type="InterPro" id="IPR012341">
    <property type="entry name" value="6hp_glycosidase-like_sf"/>
</dbReference>
<evidence type="ECO:0000256" key="7">
    <source>
        <dbReference type="ARBA" id="ARBA00023295"/>
    </source>
</evidence>
<keyword evidence="6" id="KW-0119">Carbohydrate metabolism</keyword>
<keyword evidence="4" id="KW-0378">Hydrolase</keyword>
<dbReference type="AlphaFoldDB" id="A0A6J5TMS1"/>
<evidence type="ECO:0000259" key="9">
    <source>
        <dbReference type="Pfam" id="PF00759"/>
    </source>
</evidence>
<gene>
    <name evidence="10" type="ORF">CURHAP_LOCUS7492</name>
</gene>
<evidence type="ECO:0000256" key="5">
    <source>
        <dbReference type="ARBA" id="ARBA00023001"/>
    </source>
</evidence>
<evidence type="ECO:0000256" key="3">
    <source>
        <dbReference type="ARBA" id="ARBA00012601"/>
    </source>
</evidence>
<dbReference type="EMBL" id="CAEKDK010000001">
    <property type="protein sequence ID" value="CAB4265380.1"/>
    <property type="molecule type" value="Genomic_DNA"/>
</dbReference>
<keyword evidence="7" id="KW-0326">Glycosidase</keyword>
<dbReference type="GO" id="GO:0030245">
    <property type="term" value="P:cellulose catabolic process"/>
    <property type="evidence" value="ECO:0007669"/>
    <property type="project" value="UniProtKB-KW"/>
</dbReference>
<dbReference type="InterPro" id="IPR008928">
    <property type="entry name" value="6-hairpin_glycosidase_sf"/>
</dbReference>
<dbReference type="InterPro" id="IPR001701">
    <property type="entry name" value="Glyco_hydro_9"/>
</dbReference>
<dbReference type="Proteomes" id="UP000507222">
    <property type="component" value="Unassembled WGS sequence"/>
</dbReference>
<dbReference type="PANTHER" id="PTHR22298">
    <property type="entry name" value="ENDO-1,4-BETA-GLUCANASE"/>
    <property type="match status" value="1"/>
</dbReference>
<dbReference type="Gene3D" id="1.50.10.10">
    <property type="match status" value="1"/>
</dbReference>
<reference evidence="10 11" key="1">
    <citation type="submission" date="2020-05" db="EMBL/GenBank/DDBJ databases">
        <authorList>
            <person name="Campoy J."/>
            <person name="Schneeberger K."/>
            <person name="Spophaly S."/>
        </authorList>
    </citation>
    <scope>NUCLEOTIDE SEQUENCE [LARGE SCALE GENOMIC DNA]</scope>
    <source>
        <strain evidence="10">PruArmRojPasFocal</strain>
    </source>
</reference>
<name>A0A6J5TMS1_PRUAR</name>
<protein>
    <recommendedName>
        <fullName evidence="3">cellulase</fullName>
        <ecNumber evidence="3">3.2.1.4</ecNumber>
    </recommendedName>
</protein>
<evidence type="ECO:0000256" key="8">
    <source>
        <dbReference type="ARBA" id="ARBA00023326"/>
    </source>
</evidence>
<evidence type="ECO:0000256" key="4">
    <source>
        <dbReference type="ARBA" id="ARBA00022801"/>
    </source>
</evidence>
<dbReference type="Pfam" id="PF00759">
    <property type="entry name" value="Glyco_hydro_9"/>
    <property type="match status" value="1"/>
</dbReference>
<organism evidence="10 11">
    <name type="scientific">Prunus armeniaca</name>
    <name type="common">Apricot</name>
    <name type="synonym">Armeniaca vulgaris</name>
    <dbReference type="NCBI Taxonomy" id="36596"/>
    <lineage>
        <taxon>Eukaryota</taxon>
        <taxon>Viridiplantae</taxon>
        <taxon>Streptophyta</taxon>
        <taxon>Embryophyta</taxon>
        <taxon>Tracheophyta</taxon>
        <taxon>Spermatophyta</taxon>
        <taxon>Magnoliopsida</taxon>
        <taxon>eudicotyledons</taxon>
        <taxon>Gunneridae</taxon>
        <taxon>Pentapetalae</taxon>
        <taxon>rosids</taxon>
        <taxon>fabids</taxon>
        <taxon>Rosales</taxon>
        <taxon>Rosaceae</taxon>
        <taxon>Amygdaloideae</taxon>
        <taxon>Amygdaleae</taxon>
        <taxon>Prunus</taxon>
    </lineage>
</organism>
<evidence type="ECO:0000313" key="11">
    <source>
        <dbReference type="Proteomes" id="UP000507222"/>
    </source>
</evidence>
<sequence>MGRVQEACRGVHMRVHSERKLQREPDARWLALHASLNCPAGSATPSDLIASIKSQVGYILGVSNLINMSYMVGFGNGGNYPKQIHHRGASMISIKKDAIPVTCKGGFEEWFHKNAPNPNVLDGAVVSPQL</sequence>
<evidence type="ECO:0000256" key="1">
    <source>
        <dbReference type="ARBA" id="ARBA00000966"/>
    </source>
</evidence>
<dbReference type="EC" id="3.2.1.4" evidence="3"/>
<evidence type="ECO:0000313" key="10">
    <source>
        <dbReference type="EMBL" id="CAB4265380.1"/>
    </source>
</evidence>
<accession>A0A6J5TMS1</accession>
<dbReference type="GO" id="GO:0008810">
    <property type="term" value="F:cellulase activity"/>
    <property type="evidence" value="ECO:0007669"/>
    <property type="project" value="UniProtKB-EC"/>
</dbReference>
<evidence type="ECO:0000256" key="6">
    <source>
        <dbReference type="ARBA" id="ARBA00023277"/>
    </source>
</evidence>
<dbReference type="SUPFAM" id="SSF48208">
    <property type="entry name" value="Six-hairpin glycosidases"/>
    <property type="match status" value="1"/>
</dbReference>
<feature type="domain" description="Glycoside hydrolase family 9" evidence="9">
    <location>
        <begin position="37"/>
        <end position="126"/>
    </location>
</feature>
<keyword evidence="8" id="KW-0624">Polysaccharide degradation</keyword>
<comment type="similarity">
    <text evidence="2">Belongs to the glycosyl hydrolase 9 (cellulase E) family.</text>
</comment>
<evidence type="ECO:0000256" key="2">
    <source>
        <dbReference type="ARBA" id="ARBA00007072"/>
    </source>
</evidence>
<proteinExistence type="inferred from homology"/>
<comment type="catalytic activity">
    <reaction evidence="1">
        <text>Endohydrolysis of (1-&gt;4)-beta-D-glucosidic linkages in cellulose, lichenin and cereal beta-D-glucans.</text>
        <dbReference type="EC" id="3.2.1.4"/>
    </reaction>
</comment>